<dbReference type="RefSeq" id="WP_102167148.1">
    <property type="nucleotide sequence ID" value="NZ_CP136964.1"/>
</dbReference>
<evidence type="ECO:0000313" key="2">
    <source>
        <dbReference type="EMBL" id="WOS95859.1"/>
    </source>
</evidence>
<reference evidence="2 3" key="2">
    <citation type="submission" date="2023-10" db="EMBL/GenBank/DDBJ databases">
        <authorList>
            <person name="Choi B."/>
        </authorList>
    </citation>
    <scope>NUCLEOTIDE SEQUENCE [LARGE SCALE GENOMIC DNA]</scope>
    <source>
        <strain evidence="2 3">UMB0959</strain>
    </source>
</reference>
<protein>
    <recommendedName>
        <fullName evidence="4">DUF3278 domain-containing protein</fullName>
    </recommendedName>
</protein>
<proteinExistence type="predicted"/>
<organism evidence="2 3">
    <name type="scientific">Nosocomiicoccus massiliensis</name>
    <dbReference type="NCBI Taxonomy" id="1232430"/>
    <lineage>
        <taxon>Bacteria</taxon>
        <taxon>Bacillati</taxon>
        <taxon>Bacillota</taxon>
        <taxon>Bacilli</taxon>
        <taxon>Bacillales</taxon>
        <taxon>Staphylococcaceae</taxon>
        <taxon>Nosocomiicoccus</taxon>
    </lineage>
</organism>
<evidence type="ECO:0008006" key="4">
    <source>
        <dbReference type="Google" id="ProtNLM"/>
    </source>
</evidence>
<reference evidence="3" key="1">
    <citation type="submission" date="2017-09" db="EMBL/GenBank/DDBJ databases">
        <title>Bacterial strain isolated from the female urinary microbiota.</title>
        <authorList>
            <person name="Thomas-White K."/>
            <person name="Kumar N."/>
            <person name="Forster S."/>
            <person name="Putonti C."/>
            <person name="Lawley T."/>
            <person name="Wolfe A.J."/>
        </authorList>
    </citation>
    <scope>NUCLEOTIDE SEQUENCE [LARGE SCALE GENOMIC DNA]</scope>
    <source>
        <strain evidence="3">UMB0959</strain>
    </source>
</reference>
<keyword evidence="1" id="KW-0812">Transmembrane</keyword>
<keyword evidence="3" id="KW-1185">Reference proteome</keyword>
<gene>
    <name evidence="2" type="ORF">CJ229_007120</name>
</gene>
<dbReference type="Proteomes" id="UP000243626">
    <property type="component" value="Chromosome"/>
</dbReference>
<dbReference type="KEGG" id="nmy:CJ229_007120"/>
<keyword evidence="1" id="KW-0472">Membrane</keyword>
<evidence type="ECO:0000256" key="1">
    <source>
        <dbReference type="SAM" id="Phobius"/>
    </source>
</evidence>
<evidence type="ECO:0000313" key="3">
    <source>
        <dbReference type="Proteomes" id="UP000243626"/>
    </source>
</evidence>
<feature type="transmembrane region" description="Helical" evidence="1">
    <location>
        <begin position="21"/>
        <end position="42"/>
    </location>
</feature>
<dbReference type="EMBL" id="CP136964">
    <property type="protein sequence ID" value="WOS95859.1"/>
    <property type="molecule type" value="Genomic_DNA"/>
</dbReference>
<name>A0AAF0YLV9_9STAP</name>
<dbReference type="AlphaFoldDB" id="A0AAF0YLV9"/>
<accession>A0AAF0YLV9</accession>
<sequence length="177" mass="20916">MNTDEIINKKLSFKRITLKKRFKRLCIVIPVLYFILFLTYLINDDVGSLLITVVFYSFINIIIRNMLYVDANKNLNSLDDFDKKRIVFSKKLSDFNDITLMSFALASSLKEFLEFLFKATSFGNICELNIDNLIYNFILPFALLVIVFMFIIVYFRTTFLKDSDSYWYDEEDKEGSK</sequence>
<feature type="transmembrane region" description="Helical" evidence="1">
    <location>
        <begin position="48"/>
        <end position="67"/>
    </location>
</feature>
<keyword evidence="1" id="KW-1133">Transmembrane helix</keyword>
<feature type="transmembrane region" description="Helical" evidence="1">
    <location>
        <begin position="133"/>
        <end position="155"/>
    </location>
</feature>